<evidence type="ECO:0000259" key="2">
    <source>
        <dbReference type="Pfam" id="PF13577"/>
    </source>
</evidence>
<dbReference type="EMBL" id="JBHTEC010000008">
    <property type="protein sequence ID" value="MFD0288597.1"/>
    <property type="molecule type" value="Genomic_DNA"/>
</dbReference>
<name>A0ABW2VY41_9ACTN</name>
<keyword evidence="4" id="KW-1185">Reference proteome</keyword>
<dbReference type="InterPro" id="IPR032710">
    <property type="entry name" value="NTF2-like_dom_sf"/>
</dbReference>
<evidence type="ECO:0000313" key="3">
    <source>
        <dbReference type="EMBL" id="MFD0288597.1"/>
    </source>
</evidence>
<evidence type="ECO:0000256" key="1">
    <source>
        <dbReference type="SAM" id="MobiDB-lite"/>
    </source>
</evidence>
<proteinExistence type="predicted"/>
<protein>
    <submittedName>
        <fullName evidence="3">Nuclear transport factor 2 family protein</fullName>
    </submittedName>
</protein>
<reference evidence="4" key="1">
    <citation type="journal article" date="2019" name="Int. J. Syst. Evol. Microbiol.">
        <title>The Global Catalogue of Microorganisms (GCM) 10K type strain sequencing project: providing services to taxonomists for standard genome sequencing and annotation.</title>
        <authorList>
            <consortium name="The Broad Institute Genomics Platform"/>
            <consortium name="The Broad Institute Genome Sequencing Center for Infectious Disease"/>
            <person name="Wu L."/>
            <person name="Ma J."/>
        </authorList>
    </citation>
    <scope>NUCLEOTIDE SEQUENCE [LARGE SCALE GENOMIC DNA]</scope>
    <source>
        <strain evidence="4">CGMCC 4.7198</strain>
    </source>
</reference>
<dbReference type="Pfam" id="PF13577">
    <property type="entry name" value="SnoaL_4"/>
    <property type="match status" value="1"/>
</dbReference>
<feature type="domain" description="SnoaL-like" evidence="2">
    <location>
        <begin position="16"/>
        <end position="153"/>
    </location>
</feature>
<feature type="region of interest" description="Disordered" evidence="1">
    <location>
        <begin position="211"/>
        <end position="232"/>
    </location>
</feature>
<sequence length="232" mass="26097">MDDHDTVTPDLERELQRLEDVQAIHNLMGRRAYLHSAGLNDRELLECWATDAPGVSFEAEDWGVWDGWDHIWNAYVEKNPFPAGTPGLLIEHTLTTPVIEVAGDGLTAKGVWISPGHETFPVPDGLPAAHWSWGRYGVDFLKEDGAWRIWHLHVYTTFRTPYDQDWVETSVNRPAHLPEEGEVVPGMPVVDRAVTFNQPYTLDAVPVLQPPPPAPYGTWQETTGYTDPPKEA</sequence>
<dbReference type="Proteomes" id="UP001596957">
    <property type="component" value="Unassembled WGS sequence"/>
</dbReference>
<dbReference type="Gene3D" id="3.10.450.50">
    <property type="match status" value="1"/>
</dbReference>
<gene>
    <name evidence="3" type="ORF">ACFQZP_44785</name>
</gene>
<dbReference type="InterPro" id="IPR037401">
    <property type="entry name" value="SnoaL-like"/>
</dbReference>
<evidence type="ECO:0000313" key="4">
    <source>
        <dbReference type="Proteomes" id="UP001596957"/>
    </source>
</evidence>
<organism evidence="3 4">
    <name type="scientific">Streptomyces lutosisoli</name>
    <dbReference type="NCBI Taxonomy" id="2665721"/>
    <lineage>
        <taxon>Bacteria</taxon>
        <taxon>Bacillati</taxon>
        <taxon>Actinomycetota</taxon>
        <taxon>Actinomycetes</taxon>
        <taxon>Kitasatosporales</taxon>
        <taxon>Streptomycetaceae</taxon>
        <taxon>Streptomyces</taxon>
    </lineage>
</organism>
<accession>A0ABW2VY41</accession>
<dbReference type="RefSeq" id="WP_381253255.1">
    <property type="nucleotide sequence ID" value="NZ_JBHTBI010000009.1"/>
</dbReference>
<comment type="caution">
    <text evidence="3">The sequence shown here is derived from an EMBL/GenBank/DDBJ whole genome shotgun (WGS) entry which is preliminary data.</text>
</comment>
<dbReference type="SUPFAM" id="SSF54427">
    <property type="entry name" value="NTF2-like"/>
    <property type="match status" value="1"/>
</dbReference>